<gene>
    <name evidence="3" type="ORF">OHK93_006180</name>
</gene>
<evidence type="ECO:0000313" key="4">
    <source>
        <dbReference type="Proteomes" id="UP001161017"/>
    </source>
</evidence>
<feature type="compositionally biased region" description="Low complexity" evidence="2">
    <location>
        <begin position="170"/>
        <end position="186"/>
    </location>
</feature>
<evidence type="ECO:0000256" key="1">
    <source>
        <dbReference type="SAM" id="Coils"/>
    </source>
</evidence>
<keyword evidence="1" id="KW-0175">Coiled coil</keyword>
<accession>A0AA43TSS6</accession>
<sequence>MLLAQRRSLPNIQQPTSPTVLDEVEKKQRKLSQKLSSAKAQRPIDTYQESTATQQSTPSVPHERLTDAQSPSVDDVDTYRLMVLRSNETEEELDRRLDQTASALGLRSPQDMNATLDLITQDASALDLDPYSPEDALPPPRTHSRTSRAANTPSASSVESKESKTHRKTPSLAATSTATSSSSAPSAISDISLKSNYVRFKDSMKRMSTIGTKRKALSLQPSMTDLSQPPVPSIPPNLPRSNTADQIMRISDPQVVVVRNSGPNVQGPPWQEQVRFITFRASQTRLLRKTHTITKDAARARFRAAQAALERAHAAHLARLEESHLSAELDLERALQGDRQACDARIRHMQAYISGDPPPPTGMPRRRVTAADREKLELEQEQQLDRVGNKHEGEMAGLLREYRGEKQVLRRQREEEEQAMEGVFAERKRRMVARWGVAEAIERRKLEIETGEEFAPLPVVGWGDFEGRDAAEEEERYVKKVMGRGGFKVDEETGWMVAASDGVGEKGGGEDVTAGAGVGEYDAENMI</sequence>
<name>A0AA43TSS6_9LECA</name>
<feature type="compositionally biased region" description="Polar residues" evidence="2">
    <location>
        <begin position="47"/>
        <end position="59"/>
    </location>
</feature>
<dbReference type="Proteomes" id="UP001161017">
    <property type="component" value="Unassembled WGS sequence"/>
</dbReference>
<comment type="caution">
    <text evidence="3">The sequence shown here is derived from an EMBL/GenBank/DDBJ whole genome shotgun (WGS) entry which is preliminary data.</text>
</comment>
<evidence type="ECO:0000313" key="3">
    <source>
        <dbReference type="EMBL" id="MDI1486918.1"/>
    </source>
</evidence>
<feature type="region of interest" description="Disordered" evidence="2">
    <location>
        <begin position="1"/>
        <end position="75"/>
    </location>
</feature>
<feature type="region of interest" description="Disordered" evidence="2">
    <location>
        <begin position="128"/>
        <end position="186"/>
    </location>
</feature>
<feature type="compositionally biased region" description="Polar residues" evidence="2">
    <location>
        <begin position="147"/>
        <end position="158"/>
    </location>
</feature>
<organism evidence="3 4">
    <name type="scientific">Ramalina farinacea</name>
    <dbReference type="NCBI Taxonomy" id="258253"/>
    <lineage>
        <taxon>Eukaryota</taxon>
        <taxon>Fungi</taxon>
        <taxon>Dikarya</taxon>
        <taxon>Ascomycota</taxon>
        <taxon>Pezizomycotina</taxon>
        <taxon>Lecanoromycetes</taxon>
        <taxon>OSLEUM clade</taxon>
        <taxon>Lecanoromycetidae</taxon>
        <taxon>Lecanorales</taxon>
        <taxon>Lecanorineae</taxon>
        <taxon>Ramalinaceae</taxon>
        <taxon>Ramalina</taxon>
    </lineage>
</organism>
<reference evidence="3" key="1">
    <citation type="journal article" date="2023" name="Genome Biol. Evol.">
        <title>First Whole Genome Sequence and Flow Cytometry Genome Size Data for the Lichen-Forming Fungus Ramalina farinacea (Ascomycota).</title>
        <authorList>
            <person name="Llewellyn T."/>
            <person name="Mian S."/>
            <person name="Hill R."/>
            <person name="Leitch I.J."/>
            <person name="Gaya E."/>
        </authorList>
    </citation>
    <scope>NUCLEOTIDE SEQUENCE</scope>
    <source>
        <strain evidence="3">LIQ254RAFAR</strain>
    </source>
</reference>
<protein>
    <submittedName>
        <fullName evidence="3">Uncharacterized protein</fullName>
    </submittedName>
</protein>
<feature type="region of interest" description="Disordered" evidence="2">
    <location>
        <begin position="499"/>
        <end position="527"/>
    </location>
</feature>
<feature type="coiled-coil region" evidence="1">
    <location>
        <begin position="399"/>
        <end position="426"/>
    </location>
</feature>
<feature type="compositionally biased region" description="Polar residues" evidence="2">
    <location>
        <begin position="8"/>
        <end position="19"/>
    </location>
</feature>
<keyword evidence="4" id="KW-1185">Reference proteome</keyword>
<evidence type="ECO:0000256" key="2">
    <source>
        <dbReference type="SAM" id="MobiDB-lite"/>
    </source>
</evidence>
<dbReference type="EMBL" id="JAPUFD010000004">
    <property type="protein sequence ID" value="MDI1486918.1"/>
    <property type="molecule type" value="Genomic_DNA"/>
</dbReference>
<dbReference type="AlphaFoldDB" id="A0AA43TSS6"/>
<proteinExistence type="predicted"/>